<name>A0AAD9LLD1_9STRA</name>
<organism evidence="1 2">
    <name type="scientific">Phytophthora citrophthora</name>
    <dbReference type="NCBI Taxonomy" id="4793"/>
    <lineage>
        <taxon>Eukaryota</taxon>
        <taxon>Sar</taxon>
        <taxon>Stramenopiles</taxon>
        <taxon>Oomycota</taxon>
        <taxon>Peronosporomycetes</taxon>
        <taxon>Peronosporales</taxon>
        <taxon>Peronosporaceae</taxon>
        <taxon>Phytophthora</taxon>
    </lineage>
</organism>
<comment type="caution">
    <text evidence="1">The sequence shown here is derived from an EMBL/GenBank/DDBJ whole genome shotgun (WGS) entry which is preliminary data.</text>
</comment>
<accession>A0AAD9LLD1</accession>
<protein>
    <submittedName>
        <fullName evidence="1">Uncharacterized protein</fullName>
    </submittedName>
</protein>
<gene>
    <name evidence="1" type="ORF">P3T76_007019</name>
</gene>
<dbReference type="Proteomes" id="UP001259832">
    <property type="component" value="Unassembled WGS sequence"/>
</dbReference>
<reference evidence="1" key="1">
    <citation type="submission" date="2023-08" db="EMBL/GenBank/DDBJ databases">
        <title>Reference Genome Resource for the Citrus Pathogen Phytophthora citrophthora.</title>
        <authorList>
            <person name="Moller H."/>
            <person name="Coetzee B."/>
            <person name="Rose L.J."/>
            <person name="Van Niekerk J.M."/>
        </authorList>
    </citation>
    <scope>NUCLEOTIDE SEQUENCE</scope>
    <source>
        <strain evidence="1">STE-U-9442</strain>
    </source>
</reference>
<evidence type="ECO:0000313" key="1">
    <source>
        <dbReference type="EMBL" id="KAK1941153.1"/>
    </source>
</evidence>
<dbReference type="AlphaFoldDB" id="A0AAD9LLD1"/>
<proteinExistence type="predicted"/>
<dbReference type="EMBL" id="JASMQC010000012">
    <property type="protein sequence ID" value="KAK1941153.1"/>
    <property type="molecule type" value="Genomic_DNA"/>
</dbReference>
<evidence type="ECO:0000313" key="2">
    <source>
        <dbReference type="Proteomes" id="UP001259832"/>
    </source>
</evidence>
<keyword evidence="2" id="KW-1185">Reference proteome</keyword>
<sequence length="938" mass="98140">MGLLLAAGGAEVYVDAGPSLNVKGYNRSSAGLMLNNHLVRASADQMNFNVVTPGAAVPSKAVVLNSNGNAAGINHLSAEQLMGTLTTAEQPHIESVAKLDIASCISGVDGLRLACTLVTATAEELNYVDTTTGVAVPSKAVVVDDGYSIANLNAIKAAELTGTVKTGAQPGVSSVGTLDALDLAGPLMGLADLSINTTEGGRTLVVNSDVGNCAPLYYDATASQDNYVDILVNSAEHLQLASSSGNVEITTHDGGSSSAMNYLHGASTGSAAADKALVADANRTIGNIATLTADKLVTLLTAAQPNVAAVNALDVTTHNASTLGLKLGGKLVTASADEPSYLDTAACGAVEPQKARVTDADTSIARLTEVKAAKLSGTIQTAAQPLVTSVGQLTALSVAGDVTARASCWACCRRPRSRTSSMSRRWTLPATTAVSKGLRLGGELVTVTAAKLNSIFSGSGGTFDNLSVSGSLTLTSADELNKVLVLGSRLVTSTADELIFVNTVTPGTAAAGKALVLDSSKAITGINSLTVGPIGLNTGPADKTLVVKKVTTGVTPSRYRCDFATSPSLRMTIATGSSNYNSGTSYAVVLDGTTRYRSTAGSFNSISTQNFGIAFNWQPELSRFVYHFTQGDASMLTYILFYVTSTNGVTWSNPASCGISVNRGTTISYVKASGHYVFFSTSNFWFSTNGVSWSAKSFSKGVASTNHSVVSMQLMKNRVMHKAATDTAEFVNVAEWDGTTWNFNTLSSTLFPPLRAYSHAEDRLYMLPATVATGMLTLSYINNFSTIASLTDAVQTVTFPNTQGIERASMVYLANFDIAVAGTKNNDTSSVRLLLFKNKQVLFDMADGPVKSGNSRSYRLCNGYSELYSAQIFINANGTLVIPLITDTGCTALAVCLSQASFFWFPHPIRRCHGERGGVRRAELCHSWLRPPPPPPPP</sequence>